<dbReference type="Pfam" id="PF01926">
    <property type="entry name" value="MMR_HSR1"/>
    <property type="match status" value="1"/>
</dbReference>
<evidence type="ECO:0000313" key="5">
    <source>
        <dbReference type="Proteomes" id="UP000054516"/>
    </source>
</evidence>
<dbReference type="InterPro" id="IPR027417">
    <property type="entry name" value="P-loop_NTPase"/>
</dbReference>
<dbReference type="Gene3D" id="3.40.50.300">
    <property type="entry name" value="P-loop containing nucleotide triphosphate hydrolases"/>
    <property type="match status" value="1"/>
</dbReference>
<dbReference type="InterPro" id="IPR006073">
    <property type="entry name" value="GTP-bd"/>
</dbReference>
<reference evidence="4" key="1">
    <citation type="submission" date="2016-03" db="EMBL/GenBank/DDBJ databases">
        <title>Draft genome sequence of Rosellinia necatrix.</title>
        <authorList>
            <person name="Kanematsu S."/>
        </authorList>
    </citation>
    <scope>NUCLEOTIDE SEQUENCE [LARGE SCALE GENOMIC DNA]</scope>
    <source>
        <strain evidence="4">W97</strain>
    </source>
</reference>
<protein>
    <submittedName>
        <fullName evidence="4">Putative zinc finger C2H2</fullName>
    </submittedName>
</protein>
<organism evidence="4">
    <name type="scientific">Rosellinia necatrix</name>
    <name type="common">White root-rot fungus</name>
    <dbReference type="NCBI Taxonomy" id="77044"/>
    <lineage>
        <taxon>Eukaryota</taxon>
        <taxon>Fungi</taxon>
        <taxon>Dikarya</taxon>
        <taxon>Ascomycota</taxon>
        <taxon>Pezizomycotina</taxon>
        <taxon>Sordariomycetes</taxon>
        <taxon>Xylariomycetidae</taxon>
        <taxon>Xylariales</taxon>
        <taxon>Xylariaceae</taxon>
        <taxon>Rosellinia</taxon>
    </lineage>
</organism>
<dbReference type="EMBL" id="DF977456">
    <property type="protein sequence ID" value="GAP84701.1"/>
    <property type="molecule type" value="Genomic_DNA"/>
</dbReference>
<dbReference type="Proteomes" id="UP000054516">
    <property type="component" value="Unassembled WGS sequence"/>
</dbReference>
<dbReference type="OMA" id="PMLFGDP"/>
<evidence type="ECO:0000256" key="2">
    <source>
        <dbReference type="SAM" id="MobiDB-lite"/>
    </source>
</evidence>
<feature type="compositionally biased region" description="Basic and acidic residues" evidence="2">
    <location>
        <begin position="362"/>
        <end position="374"/>
    </location>
</feature>
<dbReference type="GO" id="GO:0005525">
    <property type="term" value="F:GTP binding"/>
    <property type="evidence" value="ECO:0007669"/>
    <property type="project" value="InterPro"/>
</dbReference>
<evidence type="ECO:0000313" key="4">
    <source>
        <dbReference type="EMBL" id="GAP84701.1"/>
    </source>
</evidence>
<gene>
    <name evidence="4" type="ORF">SAMD00023353_1102430</name>
</gene>
<evidence type="ECO:0000256" key="1">
    <source>
        <dbReference type="SAM" id="Coils"/>
    </source>
</evidence>
<keyword evidence="1" id="KW-0175">Coiled coil</keyword>
<sequence length="382" mass="43951">MAENVNYADNEFRGGLEPKDSDVFIAVMGVTGAGKSTFISKCTAMNVQIGHDLQACTQDVEVYHCPCFSAVGINVYLVDTPGFDDTSRSDKEVLKEIATWLGSSYKKKIRLNGIIYLHRITDTRMQGSALKNLLMFKKLCGPEALQHVILATTMWERLHDEGLGQKREVELIERDDFWGWMMRQGSQVRRHYNTWESAMELLKIYVSSAEKPIPLQIQMEIVDQKITLDETGAGQELDSALSKEREKMKQELADIAEMQAEMEAEMREALAVRDEQTALMLEESRRELTEKLVELERDREGLKVSFESMYEERIAKLEKELRASHEANKQLQRVVNDIAAKRESRQPSHQTSHSFHRRSHDNRRYADESDRWSMEARNGTKV</sequence>
<feature type="domain" description="G" evidence="3">
    <location>
        <begin position="25"/>
        <end position="119"/>
    </location>
</feature>
<proteinExistence type="predicted"/>
<feature type="coiled-coil region" evidence="1">
    <location>
        <begin position="241"/>
        <end position="334"/>
    </location>
</feature>
<keyword evidence="5" id="KW-1185">Reference proteome</keyword>
<dbReference type="AlphaFoldDB" id="A0A1S7UMW4"/>
<accession>A0A1S7UMW4</accession>
<name>A0A1S7UMW4_ROSNE</name>
<feature type="region of interest" description="Disordered" evidence="2">
    <location>
        <begin position="336"/>
        <end position="382"/>
    </location>
</feature>
<dbReference type="CDD" id="cd00882">
    <property type="entry name" value="Ras_like_GTPase"/>
    <property type="match status" value="1"/>
</dbReference>
<evidence type="ECO:0000259" key="3">
    <source>
        <dbReference type="Pfam" id="PF01926"/>
    </source>
</evidence>
<dbReference type="OrthoDB" id="8954335at2759"/>
<dbReference type="SUPFAM" id="SSF52540">
    <property type="entry name" value="P-loop containing nucleoside triphosphate hydrolases"/>
    <property type="match status" value="1"/>
</dbReference>